<keyword evidence="3" id="KW-1185">Reference proteome</keyword>
<accession>A0A1E1L5P5</accession>
<protein>
    <submittedName>
        <fullName evidence="2">Uncharacterized protein</fullName>
    </submittedName>
</protein>
<dbReference type="Proteomes" id="UP000178912">
    <property type="component" value="Unassembled WGS sequence"/>
</dbReference>
<dbReference type="AlphaFoldDB" id="A0A1E1L5P5"/>
<evidence type="ECO:0000313" key="2">
    <source>
        <dbReference type="EMBL" id="CZT05840.1"/>
    </source>
</evidence>
<sequence length="202" mass="22181">MSTDSTATLQALDEGFEATQTLTLPYRGPAPYATPTNAISQNFAYHPSLAIDPNKIFRTHIVHVYKTDRLGTKSWSCRVCEKPATTAYHSSASLLSPLGSSLIDELIFSCNSPSCTKYGLDLANHFGKYQIPESQVTSCEICDKKSIIKLCGGCTFSYGSRNCNSHMTTQSKKPRNRGAKGQQNLKTRQFDPAGFETDPPEI</sequence>
<dbReference type="OrthoDB" id="3491253at2759"/>
<evidence type="ECO:0000256" key="1">
    <source>
        <dbReference type="SAM" id="MobiDB-lite"/>
    </source>
</evidence>
<name>A0A1E1L5P5_9HELO</name>
<organism evidence="2 3">
    <name type="scientific">Rhynchosporium agropyri</name>
    <dbReference type="NCBI Taxonomy" id="914238"/>
    <lineage>
        <taxon>Eukaryota</taxon>
        <taxon>Fungi</taxon>
        <taxon>Dikarya</taxon>
        <taxon>Ascomycota</taxon>
        <taxon>Pezizomycotina</taxon>
        <taxon>Leotiomycetes</taxon>
        <taxon>Helotiales</taxon>
        <taxon>Ploettnerulaceae</taxon>
        <taxon>Rhynchosporium</taxon>
    </lineage>
</organism>
<proteinExistence type="predicted"/>
<feature type="region of interest" description="Disordered" evidence="1">
    <location>
        <begin position="166"/>
        <end position="202"/>
    </location>
</feature>
<dbReference type="EMBL" id="FJUX01000080">
    <property type="protein sequence ID" value="CZT05840.1"/>
    <property type="molecule type" value="Genomic_DNA"/>
</dbReference>
<evidence type="ECO:0000313" key="3">
    <source>
        <dbReference type="Proteomes" id="UP000178912"/>
    </source>
</evidence>
<reference evidence="3" key="1">
    <citation type="submission" date="2016-03" db="EMBL/GenBank/DDBJ databases">
        <authorList>
            <person name="Guldener U."/>
        </authorList>
    </citation>
    <scope>NUCLEOTIDE SEQUENCE [LARGE SCALE GENOMIC DNA]</scope>
    <source>
        <strain evidence="3">04CH-RAC-A.6.1</strain>
    </source>
</reference>
<gene>
    <name evidence="2" type="ORF">RAG0_11767</name>
</gene>